<dbReference type="AlphaFoldDB" id="A0A2L2XH79"/>
<evidence type="ECO:0000313" key="2">
    <source>
        <dbReference type="EMBL" id="GBF35565.1"/>
    </source>
</evidence>
<evidence type="ECO:0000313" key="3">
    <source>
        <dbReference type="Proteomes" id="UP000239549"/>
    </source>
</evidence>
<organism evidence="2 3">
    <name type="scientific">Desulfocucumis palustris</name>
    <dbReference type="NCBI Taxonomy" id="1898651"/>
    <lineage>
        <taxon>Bacteria</taxon>
        <taxon>Bacillati</taxon>
        <taxon>Bacillota</taxon>
        <taxon>Clostridia</taxon>
        <taxon>Eubacteriales</taxon>
        <taxon>Desulfocucumaceae</taxon>
        <taxon>Desulfocucumis</taxon>
    </lineage>
</organism>
<gene>
    <name evidence="2" type="ORF">DCCM_4694</name>
</gene>
<dbReference type="PANTHER" id="PTHR40061">
    <property type="entry name" value="SPORULATION PROTEIN YLMC-RELATED"/>
    <property type="match status" value="1"/>
</dbReference>
<dbReference type="InterPro" id="IPR027275">
    <property type="entry name" value="PRC-brl_dom"/>
</dbReference>
<dbReference type="EMBL" id="BFAV01000172">
    <property type="protein sequence ID" value="GBF35565.1"/>
    <property type="molecule type" value="Genomic_DNA"/>
</dbReference>
<reference evidence="3" key="1">
    <citation type="submission" date="2018-02" db="EMBL/GenBank/DDBJ databases">
        <title>Genome sequence of Desulfocucumis palustris strain NAW-5.</title>
        <authorList>
            <person name="Watanabe M."/>
            <person name="Kojima H."/>
            <person name="Fukui M."/>
        </authorList>
    </citation>
    <scope>NUCLEOTIDE SEQUENCE [LARGE SCALE GENOMIC DNA]</scope>
    <source>
        <strain evidence="3">NAW-5</strain>
    </source>
</reference>
<sequence>MMKVTDLTRRDIINLTDGAKLGAIKDMHIDPSTGTIKAFVLQGPKKYGVLSAGRDVVVPWEKIKKIGVDAVLVELDTFHNLNYQGGP</sequence>
<dbReference type="Pfam" id="PF05239">
    <property type="entry name" value="PRC"/>
    <property type="match status" value="1"/>
</dbReference>
<accession>A0A2L2XH79</accession>
<evidence type="ECO:0000259" key="1">
    <source>
        <dbReference type="Pfam" id="PF05239"/>
    </source>
</evidence>
<dbReference type="SUPFAM" id="SSF50346">
    <property type="entry name" value="PRC-barrel domain"/>
    <property type="match status" value="1"/>
</dbReference>
<comment type="caution">
    <text evidence="2">The sequence shown here is derived from an EMBL/GenBank/DDBJ whole genome shotgun (WGS) entry which is preliminary data.</text>
</comment>
<keyword evidence="3" id="KW-1185">Reference proteome</keyword>
<proteinExistence type="predicted"/>
<dbReference type="RefSeq" id="WP_104373623.1">
    <property type="nucleotide sequence ID" value="NZ_BFAV01000172.1"/>
</dbReference>
<feature type="domain" description="PRC-barrel" evidence="1">
    <location>
        <begin position="2"/>
        <end position="75"/>
    </location>
</feature>
<dbReference type="Proteomes" id="UP000239549">
    <property type="component" value="Unassembled WGS sequence"/>
</dbReference>
<dbReference type="Gene3D" id="2.30.30.240">
    <property type="entry name" value="PRC-barrel domain"/>
    <property type="match status" value="1"/>
</dbReference>
<dbReference type="InterPro" id="IPR011033">
    <property type="entry name" value="PRC_barrel-like_sf"/>
</dbReference>
<name>A0A2L2XH79_9FIRM</name>
<dbReference type="OrthoDB" id="6024937at2"/>
<dbReference type="NCBIfam" id="TIGR02888">
    <property type="entry name" value="spore_YlmC_YmxH"/>
    <property type="match status" value="1"/>
</dbReference>
<dbReference type="PANTHER" id="PTHR40061:SF1">
    <property type="entry name" value="SPORULATION PROTEIN YLMC-RELATED"/>
    <property type="match status" value="1"/>
</dbReference>
<protein>
    <recommendedName>
        <fullName evidence="1">PRC-barrel domain-containing protein</fullName>
    </recommendedName>
</protein>
<dbReference type="InterPro" id="IPR014238">
    <property type="entry name" value="Spore_YlmC/YmxH"/>
</dbReference>